<dbReference type="PANTHER" id="PTHR22762">
    <property type="entry name" value="ALPHA-GLUCOSIDASE"/>
    <property type="match status" value="1"/>
</dbReference>
<feature type="domain" description="Glycoside hydrolase family 31 TIM barrel" evidence="4">
    <location>
        <begin position="1"/>
        <end position="111"/>
    </location>
</feature>
<dbReference type="PANTHER" id="PTHR22762:SF165">
    <property type="entry name" value="PUTATIVE (AFU_ORTHOLOGUE AFUA_1G06560)-RELATED"/>
    <property type="match status" value="1"/>
</dbReference>
<dbReference type="InterPro" id="IPR000322">
    <property type="entry name" value="Glyco_hydro_31_TIM"/>
</dbReference>
<proteinExistence type="inferred from homology"/>
<dbReference type="InterPro" id="IPR017853">
    <property type="entry name" value="GH"/>
</dbReference>
<dbReference type="AlphaFoldDB" id="A0A9W6Z5K3"/>
<evidence type="ECO:0000259" key="4">
    <source>
        <dbReference type="Pfam" id="PF01055"/>
    </source>
</evidence>
<dbReference type="SUPFAM" id="SSF51445">
    <property type="entry name" value="(Trans)glycosidases"/>
    <property type="match status" value="1"/>
</dbReference>
<keyword evidence="2" id="KW-0326">Glycosidase</keyword>
<evidence type="ECO:0000256" key="1">
    <source>
        <dbReference type="ARBA" id="ARBA00007806"/>
    </source>
</evidence>
<gene>
    <name evidence="5" type="ORF">TrRE_jg3679</name>
</gene>
<organism evidence="5 6">
    <name type="scientific">Triparma retinervis</name>
    <dbReference type="NCBI Taxonomy" id="2557542"/>
    <lineage>
        <taxon>Eukaryota</taxon>
        <taxon>Sar</taxon>
        <taxon>Stramenopiles</taxon>
        <taxon>Ochrophyta</taxon>
        <taxon>Bolidophyceae</taxon>
        <taxon>Parmales</taxon>
        <taxon>Triparmaceae</taxon>
        <taxon>Triparma</taxon>
    </lineage>
</organism>
<dbReference type="Proteomes" id="UP001165082">
    <property type="component" value="Unassembled WGS sequence"/>
</dbReference>
<keyword evidence="2" id="KW-0378">Hydrolase</keyword>
<evidence type="ECO:0000313" key="5">
    <source>
        <dbReference type="EMBL" id="GMH47684.1"/>
    </source>
</evidence>
<sequence>GVQRYAGLTWTGDNYSNWTTLKWGGCMANSLGASGFPGVGVDVGGFAGPPPSEELFVRFCQNCCLQARFTIHSWNDDGSITECWSYGREATEVVKGCLELRRRYSDHIYTLFAGACTRVGGTGRRGLLEAIKECLGGEGCPVTRNVGYEFFEDDNARTDGGEEEEDEHARDGAR</sequence>
<feature type="region of interest" description="Disordered" evidence="3">
    <location>
        <begin position="153"/>
        <end position="174"/>
    </location>
</feature>
<dbReference type="EMBL" id="BRXZ01004377">
    <property type="protein sequence ID" value="GMH47684.1"/>
    <property type="molecule type" value="Genomic_DNA"/>
</dbReference>
<reference evidence="5" key="1">
    <citation type="submission" date="2022-07" db="EMBL/GenBank/DDBJ databases">
        <title>Genome analysis of Parmales, a sister group of diatoms, reveals the evolutionary specialization of diatoms from phago-mixotrophs to photoautotrophs.</title>
        <authorList>
            <person name="Ban H."/>
            <person name="Sato S."/>
            <person name="Yoshikawa S."/>
            <person name="Kazumasa Y."/>
            <person name="Nakamura Y."/>
            <person name="Ichinomiya M."/>
            <person name="Saitoh K."/>
            <person name="Sato N."/>
            <person name="Blanc-Mathieu R."/>
            <person name="Endo H."/>
            <person name="Kuwata A."/>
            <person name="Ogata H."/>
        </authorList>
    </citation>
    <scope>NUCLEOTIDE SEQUENCE</scope>
</reference>
<comment type="caution">
    <text evidence="5">The sequence shown here is derived from an EMBL/GenBank/DDBJ whole genome shotgun (WGS) entry which is preliminary data.</text>
</comment>
<dbReference type="GO" id="GO:0004553">
    <property type="term" value="F:hydrolase activity, hydrolyzing O-glycosyl compounds"/>
    <property type="evidence" value="ECO:0007669"/>
    <property type="project" value="InterPro"/>
</dbReference>
<dbReference type="GO" id="GO:0005975">
    <property type="term" value="P:carbohydrate metabolic process"/>
    <property type="evidence" value="ECO:0007669"/>
    <property type="project" value="InterPro"/>
</dbReference>
<evidence type="ECO:0000256" key="2">
    <source>
        <dbReference type="RuleBase" id="RU361185"/>
    </source>
</evidence>
<comment type="similarity">
    <text evidence="1 2">Belongs to the glycosyl hydrolase 31 family.</text>
</comment>
<dbReference type="Pfam" id="PF01055">
    <property type="entry name" value="Glyco_hydro_31_2nd"/>
    <property type="match status" value="1"/>
</dbReference>
<dbReference type="Gene3D" id="3.20.20.80">
    <property type="entry name" value="Glycosidases"/>
    <property type="match status" value="1"/>
</dbReference>
<feature type="non-terminal residue" evidence="5">
    <location>
        <position position="1"/>
    </location>
</feature>
<protein>
    <recommendedName>
        <fullName evidence="4">Glycoside hydrolase family 31 TIM barrel domain-containing protein</fullName>
    </recommendedName>
</protein>
<evidence type="ECO:0000256" key="3">
    <source>
        <dbReference type="SAM" id="MobiDB-lite"/>
    </source>
</evidence>
<keyword evidence="6" id="KW-1185">Reference proteome</keyword>
<name>A0A9W6Z5K3_9STRA</name>
<evidence type="ECO:0000313" key="6">
    <source>
        <dbReference type="Proteomes" id="UP001165082"/>
    </source>
</evidence>
<accession>A0A9W6Z5K3</accession>
<dbReference type="OrthoDB" id="5839090at2759"/>